<dbReference type="AlphaFoldDB" id="A0A2P6P992"/>
<evidence type="ECO:0000256" key="1">
    <source>
        <dbReference type="SAM" id="Phobius"/>
    </source>
</evidence>
<dbReference type="EMBL" id="PDCK01000045">
    <property type="protein sequence ID" value="PRQ18500.1"/>
    <property type="molecule type" value="Genomic_DNA"/>
</dbReference>
<evidence type="ECO:0000313" key="2">
    <source>
        <dbReference type="EMBL" id="PRQ18500.1"/>
    </source>
</evidence>
<proteinExistence type="predicted"/>
<evidence type="ECO:0008006" key="4">
    <source>
        <dbReference type="Google" id="ProtNLM"/>
    </source>
</evidence>
<evidence type="ECO:0000313" key="3">
    <source>
        <dbReference type="Proteomes" id="UP000238479"/>
    </source>
</evidence>
<keyword evidence="1" id="KW-1133">Transmembrane helix</keyword>
<comment type="caution">
    <text evidence="2">The sequence shown here is derived from an EMBL/GenBank/DDBJ whole genome shotgun (WGS) entry which is preliminary data.</text>
</comment>
<sequence length="52" mass="5938">MADLVRISNDEGSQCYKMTRMDLWAILLGYLSSSLIGCYCFVRFLTVCDTFS</sequence>
<keyword evidence="1" id="KW-0812">Transmembrane</keyword>
<gene>
    <name evidence="2" type="ORF">RchiOBHm_Chr7g0206711</name>
</gene>
<reference evidence="2 3" key="1">
    <citation type="journal article" date="2018" name="Nat. Genet.">
        <title>The Rosa genome provides new insights in the design of modern roses.</title>
        <authorList>
            <person name="Bendahmane M."/>
        </authorList>
    </citation>
    <scope>NUCLEOTIDE SEQUENCE [LARGE SCALE GENOMIC DNA]</scope>
    <source>
        <strain evidence="3">cv. Old Blush</strain>
    </source>
</reference>
<dbReference type="Gramene" id="PRQ18500">
    <property type="protein sequence ID" value="PRQ18500"/>
    <property type="gene ID" value="RchiOBHm_Chr7g0206711"/>
</dbReference>
<organism evidence="2 3">
    <name type="scientific">Rosa chinensis</name>
    <name type="common">China rose</name>
    <dbReference type="NCBI Taxonomy" id="74649"/>
    <lineage>
        <taxon>Eukaryota</taxon>
        <taxon>Viridiplantae</taxon>
        <taxon>Streptophyta</taxon>
        <taxon>Embryophyta</taxon>
        <taxon>Tracheophyta</taxon>
        <taxon>Spermatophyta</taxon>
        <taxon>Magnoliopsida</taxon>
        <taxon>eudicotyledons</taxon>
        <taxon>Gunneridae</taxon>
        <taxon>Pentapetalae</taxon>
        <taxon>rosids</taxon>
        <taxon>fabids</taxon>
        <taxon>Rosales</taxon>
        <taxon>Rosaceae</taxon>
        <taxon>Rosoideae</taxon>
        <taxon>Rosoideae incertae sedis</taxon>
        <taxon>Rosa</taxon>
    </lineage>
</organism>
<accession>A0A2P6P992</accession>
<name>A0A2P6P992_ROSCH</name>
<protein>
    <recommendedName>
        <fullName evidence="4">Transmembrane protein</fullName>
    </recommendedName>
</protein>
<feature type="transmembrane region" description="Helical" evidence="1">
    <location>
        <begin position="23"/>
        <end position="45"/>
    </location>
</feature>
<keyword evidence="3" id="KW-1185">Reference proteome</keyword>
<keyword evidence="1" id="KW-0472">Membrane</keyword>
<dbReference type="Proteomes" id="UP000238479">
    <property type="component" value="Chromosome 7"/>
</dbReference>